<dbReference type="EMBL" id="CAXHTB010000018">
    <property type="protein sequence ID" value="CAL0325784.1"/>
    <property type="molecule type" value="Genomic_DNA"/>
</dbReference>
<dbReference type="InterPro" id="IPR056993">
    <property type="entry name" value="TRIP4_3rd_dom"/>
</dbReference>
<dbReference type="InterPro" id="IPR039128">
    <property type="entry name" value="TRIP4-like"/>
</dbReference>
<protein>
    <submittedName>
        <fullName evidence="7">Uncharacterized protein</fullName>
    </submittedName>
</protein>
<dbReference type="PANTHER" id="PTHR12963:SF4">
    <property type="entry name" value="ACTIVATING SIGNAL COINTEGRATOR 1"/>
    <property type="match status" value="1"/>
</dbReference>
<dbReference type="GO" id="GO:0180022">
    <property type="term" value="C:RQC-trigger complex"/>
    <property type="evidence" value="ECO:0007669"/>
    <property type="project" value="InterPro"/>
</dbReference>
<feature type="coiled-coil region" evidence="3">
    <location>
        <begin position="458"/>
        <end position="492"/>
    </location>
</feature>
<dbReference type="GO" id="GO:0005634">
    <property type="term" value="C:nucleus"/>
    <property type="evidence" value="ECO:0007669"/>
    <property type="project" value="InterPro"/>
</dbReference>
<dbReference type="SUPFAM" id="SSF143113">
    <property type="entry name" value="NAP-like"/>
    <property type="match status" value="1"/>
</dbReference>
<dbReference type="Proteomes" id="UP001497480">
    <property type="component" value="Unassembled WGS sequence"/>
</dbReference>
<keyword evidence="8" id="KW-1185">Reference proteome</keyword>
<feature type="domain" description="Activating signal cointegrator 1 third" evidence="6">
    <location>
        <begin position="281"/>
        <end position="332"/>
    </location>
</feature>
<dbReference type="GO" id="GO:0042393">
    <property type="term" value="F:histone binding"/>
    <property type="evidence" value="ECO:0007669"/>
    <property type="project" value="UniProtKB-ARBA"/>
</dbReference>
<dbReference type="InterPro" id="IPR037231">
    <property type="entry name" value="NAP-like_sf"/>
</dbReference>
<reference evidence="7 8" key="1">
    <citation type="submission" date="2024-03" db="EMBL/GenBank/DDBJ databases">
        <authorList>
            <person name="Martinez-Hernandez J."/>
        </authorList>
    </citation>
    <scope>NUCLEOTIDE SEQUENCE [LARGE SCALE GENOMIC DNA]</scope>
</reference>
<evidence type="ECO:0000256" key="4">
    <source>
        <dbReference type="SAM" id="MobiDB-lite"/>
    </source>
</evidence>
<dbReference type="AlphaFoldDB" id="A0AAV1XW43"/>
<accession>A0AAV1XW43</accession>
<dbReference type="GO" id="GO:0006334">
    <property type="term" value="P:nucleosome assembly"/>
    <property type="evidence" value="ECO:0007669"/>
    <property type="project" value="InterPro"/>
</dbReference>
<keyword evidence="2" id="KW-0143">Chaperone</keyword>
<evidence type="ECO:0000256" key="3">
    <source>
        <dbReference type="SAM" id="Coils"/>
    </source>
</evidence>
<dbReference type="GO" id="GO:0008270">
    <property type="term" value="F:zinc ion binding"/>
    <property type="evidence" value="ECO:0007669"/>
    <property type="project" value="InterPro"/>
</dbReference>
<comment type="similarity">
    <text evidence="1">Belongs to the nucleosome assembly protein (NAP) family.</text>
</comment>
<feature type="region of interest" description="Disordered" evidence="4">
    <location>
        <begin position="365"/>
        <end position="392"/>
    </location>
</feature>
<feature type="compositionally biased region" description="Low complexity" evidence="4">
    <location>
        <begin position="154"/>
        <end position="163"/>
    </location>
</feature>
<evidence type="ECO:0000313" key="7">
    <source>
        <dbReference type="EMBL" id="CAL0325784.1"/>
    </source>
</evidence>
<dbReference type="GO" id="GO:0072344">
    <property type="term" value="P:rescue of stalled ribosome"/>
    <property type="evidence" value="ECO:0007669"/>
    <property type="project" value="InterPro"/>
</dbReference>
<dbReference type="PANTHER" id="PTHR12963">
    <property type="entry name" value="THYROID RECEPTOR INTERACTING PROTEIN RELATED"/>
    <property type="match status" value="1"/>
</dbReference>
<comment type="caution">
    <text evidence="7">The sequence shown here is derived from an EMBL/GenBank/DDBJ whole genome shotgun (WGS) entry which is preliminary data.</text>
</comment>
<feature type="coiled-coil region" evidence="3">
    <location>
        <begin position="295"/>
        <end position="322"/>
    </location>
</feature>
<feature type="region of interest" description="Disordered" evidence="4">
    <location>
        <begin position="111"/>
        <end position="175"/>
    </location>
</feature>
<dbReference type="Pfam" id="PF23134">
    <property type="entry name" value="TRIP4_3rd"/>
    <property type="match status" value="1"/>
</dbReference>
<feature type="domain" description="TRIP4/RQT4 C2HC5-type zinc finger" evidence="5">
    <location>
        <begin position="196"/>
        <end position="236"/>
    </location>
</feature>
<feature type="compositionally biased region" description="Acidic residues" evidence="4">
    <location>
        <begin position="657"/>
        <end position="686"/>
    </location>
</feature>
<feature type="region of interest" description="Disordered" evidence="4">
    <location>
        <begin position="654"/>
        <end position="686"/>
    </location>
</feature>
<organism evidence="7 8">
    <name type="scientific">Lupinus luteus</name>
    <name type="common">European yellow lupine</name>
    <dbReference type="NCBI Taxonomy" id="3873"/>
    <lineage>
        <taxon>Eukaryota</taxon>
        <taxon>Viridiplantae</taxon>
        <taxon>Streptophyta</taxon>
        <taxon>Embryophyta</taxon>
        <taxon>Tracheophyta</taxon>
        <taxon>Spermatophyta</taxon>
        <taxon>Magnoliopsida</taxon>
        <taxon>eudicotyledons</taxon>
        <taxon>Gunneridae</taxon>
        <taxon>Pentapetalae</taxon>
        <taxon>rosids</taxon>
        <taxon>fabids</taxon>
        <taxon>Fabales</taxon>
        <taxon>Fabaceae</taxon>
        <taxon>Papilionoideae</taxon>
        <taxon>50 kb inversion clade</taxon>
        <taxon>genistoids sensu lato</taxon>
        <taxon>core genistoids</taxon>
        <taxon>Genisteae</taxon>
        <taxon>Lupinus</taxon>
    </lineage>
</organism>
<dbReference type="GO" id="GO:0045893">
    <property type="term" value="P:positive regulation of DNA-templated transcription"/>
    <property type="evidence" value="ECO:0007669"/>
    <property type="project" value="TreeGrafter"/>
</dbReference>
<keyword evidence="3" id="KW-0175">Coiled coil</keyword>
<evidence type="ECO:0000256" key="1">
    <source>
        <dbReference type="ARBA" id="ARBA00009947"/>
    </source>
</evidence>
<gene>
    <name evidence="7" type="ORF">LLUT_LOCUS26844</name>
</gene>
<dbReference type="Pfam" id="PF00956">
    <property type="entry name" value="NAP"/>
    <property type="match status" value="1"/>
</dbReference>
<evidence type="ECO:0000259" key="5">
    <source>
        <dbReference type="Pfam" id="PF06221"/>
    </source>
</evidence>
<proteinExistence type="inferred from homology"/>
<name>A0AAV1XW43_LUPLU</name>
<dbReference type="Gene3D" id="1.20.5.1500">
    <property type="match status" value="1"/>
</dbReference>
<evidence type="ECO:0000259" key="6">
    <source>
        <dbReference type="Pfam" id="PF23134"/>
    </source>
</evidence>
<evidence type="ECO:0000256" key="2">
    <source>
        <dbReference type="ARBA" id="ARBA00023186"/>
    </source>
</evidence>
<dbReference type="Pfam" id="PF06221">
    <property type="entry name" value="zf-C2HC5"/>
    <property type="match status" value="1"/>
</dbReference>
<dbReference type="InterPro" id="IPR009349">
    <property type="entry name" value="TRIP4/RQT4_C2HC5_Znf"/>
</dbReference>
<sequence>MTTKTKRSENQDQDRDREMETAGEWLEKALVELCSKIETGLGLGLDEEIIKGLVSYCDLAQPPDAKEYLDNIIGQEVGKAVIEEYLQRRGYSEFTTKTAVPTTKLHTYVKPPSVETSASGTKKSLRAPKAVAVQSSHAETKKNANINNQENKISASGSEASSSQKVNQGNSKKKKAGKAISLAEAAKGSIVFQQGRPCSCQARRHRLISNCLSCGKIVCEQEGEGPCNFCGALVLKEGSSYAGLEESLPVLSDAEAAAEAYAKRLVDYDRNSAARTTVIDDQSDYYELDGNTWLSKEEKELLRKKQEEMEEAEQAKRNKVVITFDLVGRKVLLNKDEVSESQPENRILRPLDEREVNRIKPNPNLKIQPVFVDPGSSKRSVKDRQSNKGTNKGLCLEITGRSKHMNDSINPKPIFVALYLSLEFTVEQLSARELKMTAVDNSKKLKVEDISEDIDPHLLLSIEKLQEIQDNLEKINEEANDKVLEVEQKYNEIRKPVYDNRNEIIKSIPDFWLTAFLSHPALGELLNDEDQKIFKYLDSLEVEDNKDIKSGYTITLNFKPNPYFEDAKLTKTYSFLDEGATKITATPIKWKEGKSIANGVNHEKKGNKRAFVDVSFFSWFSDCEEKDDDMDDIHDEIADLIKEDLWPNPLTYFNNEVPDDVEPIGEAFEDDDEDGSEDDDDEEEDE</sequence>
<dbReference type="Gene3D" id="3.30.1120.90">
    <property type="entry name" value="Nucleosome assembly protein"/>
    <property type="match status" value="1"/>
</dbReference>
<feature type="compositionally biased region" description="Polar residues" evidence="4">
    <location>
        <begin position="133"/>
        <end position="153"/>
    </location>
</feature>
<feature type="region of interest" description="Disordered" evidence="4">
    <location>
        <begin position="1"/>
        <end position="20"/>
    </location>
</feature>
<evidence type="ECO:0000313" key="8">
    <source>
        <dbReference type="Proteomes" id="UP001497480"/>
    </source>
</evidence>
<dbReference type="InterPro" id="IPR002164">
    <property type="entry name" value="NAP_family"/>
</dbReference>
<dbReference type="GO" id="GO:0000724">
    <property type="term" value="P:double-strand break repair via homologous recombination"/>
    <property type="evidence" value="ECO:0007669"/>
    <property type="project" value="UniProtKB-ARBA"/>
</dbReference>